<accession>A0A6I3L0F2</accession>
<gene>
    <name evidence="2" type="ORF">GLP40_23695</name>
</gene>
<feature type="domain" description="Cgl0159-like" evidence="1">
    <location>
        <begin position="41"/>
        <end position="290"/>
    </location>
</feature>
<dbReference type="EMBL" id="WMBB01000011">
    <property type="protein sequence ID" value="MTE15762.1"/>
    <property type="molecule type" value="Genomic_DNA"/>
</dbReference>
<reference evidence="2 3" key="1">
    <citation type="submission" date="2019-11" db="EMBL/GenBank/DDBJ databases">
        <title>Nocardia sp. nov. CT2-14 isolated from soil.</title>
        <authorList>
            <person name="Kanchanasin P."/>
            <person name="Tanasupawat S."/>
            <person name="Yuki M."/>
            <person name="Kudo T."/>
        </authorList>
    </citation>
    <scope>NUCLEOTIDE SEQUENCE [LARGE SCALE GENOMIC DNA]</scope>
    <source>
        <strain evidence="2 3">CT2-14</strain>
    </source>
</reference>
<dbReference type="SUPFAM" id="SSF51569">
    <property type="entry name" value="Aldolase"/>
    <property type="match status" value="1"/>
</dbReference>
<evidence type="ECO:0000259" key="1">
    <source>
        <dbReference type="Pfam" id="PF22649"/>
    </source>
</evidence>
<evidence type="ECO:0000313" key="3">
    <source>
        <dbReference type="Proteomes" id="UP000432464"/>
    </source>
</evidence>
<name>A0A6I3L0F2_9NOCA</name>
<keyword evidence="3" id="KW-1185">Reference proteome</keyword>
<dbReference type="Proteomes" id="UP000432464">
    <property type="component" value="Unassembled WGS sequence"/>
</dbReference>
<dbReference type="RefSeq" id="WP_328290572.1">
    <property type="nucleotide sequence ID" value="NZ_WMBB01000011.1"/>
</dbReference>
<protein>
    <submittedName>
        <fullName evidence="2">Aldolase</fullName>
    </submittedName>
</protein>
<dbReference type="InterPro" id="IPR013785">
    <property type="entry name" value="Aldolase_TIM"/>
</dbReference>
<evidence type="ECO:0000313" key="2">
    <source>
        <dbReference type="EMBL" id="MTE15762.1"/>
    </source>
</evidence>
<proteinExistence type="predicted"/>
<dbReference type="AlphaFoldDB" id="A0A6I3L0F2"/>
<dbReference type="Pfam" id="PF22649">
    <property type="entry name" value="Cgl0159"/>
    <property type="match status" value="1"/>
</dbReference>
<comment type="caution">
    <text evidence="2">The sequence shown here is derived from an EMBL/GenBank/DDBJ whole genome shotgun (WGS) entry which is preliminary data.</text>
</comment>
<organism evidence="2 3">
    <name type="scientific">Nocardia aurantiaca</name>
    <dbReference type="NCBI Taxonomy" id="2675850"/>
    <lineage>
        <taxon>Bacteria</taxon>
        <taxon>Bacillati</taxon>
        <taxon>Actinomycetota</taxon>
        <taxon>Actinomycetes</taxon>
        <taxon>Mycobacteriales</taxon>
        <taxon>Nocardiaceae</taxon>
        <taxon>Nocardia</taxon>
    </lineage>
</organism>
<dbReference type="Gene3D" id="3.20.20.70">
    <property type="entry name" value="Aldolase class I"/>
    <property type="match status" value="1"/>
</dbReference>
<sequence length="297" mass="31761">MHLTDARWYELLHTRATDPEAVRRAYADRRRRPNLLSDRGTLFLVAADHPARGALGVGADRTAMADRRTLLERLLIALDNPAVDGVVGSPDIVEELLLLDAVHKKIVIGSMNRGGLAGADWEIDDRFTGYDAESLVKFRLDGGKMLLRLVDSDPGTIATLEACARAVSELAEHGLMAMVEPLPYARDASGTLTMHKDPASLQRAITVASGLGLTSAYTWLKIPAPEDVSVLDATTLPVVILGGAPSGDPENDLASWGAALRHDVARGLVVGRSLLYPPEGDVEGAVRAAARVLEAAR</sequence>
<dbReference type="InterPro" id="IPR054574">
    <property type="entry name" value="Cgl0159_dom"/>
</dbReference>